<name>A0ABR5EZY9_9ACTN</name>
<dbReference type="PANTHER" id="PTHR33164">
    <property type="entry name" value="TRANSCRIPTIONAL REGULATOR, MARR FAMILY"/>
    <property type="match status" value="1"/>
</dbReference>
<dbReference type="SUPFAM" id="SSF46785">
    <property type="entry name" value="Winged helix' DNA-binding domain"/>
    <property type="match status" value="1"/>
</dbReference>
<dbReference type="InterPro" id="IPR000835">
    <property type="entry name" value="HTH_MarR-typ"/>
</dbReference>
<organism evidence="2 3">
    <name type="scientific">Protofrankia coriariae</name>
    <dbReference type="NCBI Taxonomy" id="1562887"/>
    <lineage>
        <taxon>Bacteria</taxon>
        <taxon>Bacillati</taxon>
        <taxon>Actinomycetota</taxon>
        <taxon>Actinomycetes</taxon>
        <taxon>Frankiales</taxon>
        <taxon>Frankiaceae</taxon>
        <taxon>Protofrankia</taxon>
    </lineage>
</organism>
<dbReference type="PANTHER" id="PTHR33164:SF57">
    <property type="entry name" value="MARR-FAMILY TRANSCRIPTIONAL REGULATOR"/>
    <property type="match status" value="1"/>
</dbReference>
<dbReference type="InterPro" id="IPR039422">
    <property type="entry name" value="MarR/SlyA-like"/>
</dbReference>
<accession>A0ABR5EZY9</accession>
<protein>
    <submittedName>
        <fullName evidence="2">MarR family transcriptional regulator</fullName>
    </submittedName>
</protein>
<dbReference type="Pfam" id="PF12802">
    <property type="entry name" value="MarR_2"/>
    <property type="match status" value="1"/>
</dbReference>
<gene>
    <name evidence="2" type="ORF">FrCorBMG51_20800</name>
</gene>
<keyword evidence="3" id="KW-1185">Reference proteome</keyword>
<evidence type="ECO:0000313" key="2">
    <source>
        <dbReference type="EMBL" id="KLL10030.1"/>
    </source>
</evidence>
<feature type="domain" description="HTH marR-type" evidence="1">
    <location>
        <begin position="13"/>
        <end position="146"/>
    </location>
</feature>
<reference evidence="2 3" key="1">
    <citation type="submission" date="2014-12" db="EMBL/GenBank/DDBJ databases">
        <title>Frankia sp. BMG5.1 draft genome.</title>
        <authorList>
            <person name="Gtari M."/>
            <person name="Ghodhbane-Gtari F."/>
            <person name="Nouioui I."/>
            <person name="Ktari A."/>
            <person name="Hezbri K."/>
            <person name="Mimouni W."/>
            <person name="Sbissi I."/>
            <person name="Ayari A."/>
            <person name="Yamanaka T."/>
            <person name="Normand P."/>
            <person name="Tisa L.S."/>
            <person name="Boudabous A."/>
        </authorList>
    </citation>
    <scope>NUCLEOTIDE SEQUENCE [LARGE SCALE GENOMIC DNA]</scope>
    <source>
        <strain evidence="2 3">BMG5.1</strain>
    </source>
</reference>
<dbReference type="CDD" id="cd00090">
    <property type="entry name" value="HTH_ARSR"/>
    <property type="match status" value="1"/>
</dbReference>
<evidence type="ECO:0000313" key="3">
    <source>
        <dbReference type="Proteomes" id="UP000035425"/>
    </source>
</evidence>
<evidence type="ECO:0000259" key="1">
    <source>
        <dbReference type="PROSITE" id="PS50995"/>
    </source>
</evidence>
<dbReference type="InterPro" id="IPR011991">
    <property type="entry name" value="ArsR-like_HTH"/>
</dbReference>
<dbReference type="InterPro" id="IPR036388">
    <property type="entry name" value="WH-like_DNA-bd_sf"/>
</dbReference>
<dbReference type="InterPro" id="IPR036390">
    <property type="entry name" value="WH_DNA-bd_sf"/>
</dbReference>
<dbReference type="Proteomes" id="UP000035425">
    <property type="component" value="Unassembled WGS sequence"/>
</dbReference>
<comment type="caution">
    <text evidence="2">The sequence shown here is derived from an EMBL/GenBank/DDBJ whole genome shotgun (WGS) entry which is preliminary data.</text>
</comment>
<dbReference type="EMBL" id="JWIO01000046">
    <property type="protein sequence ID" value="KLL10030.1"/>
    <property type="molecule type" value="Genomic_DNA"/>
</dbReference>
<dbReference type="SMART" id="SM00347">
    <property type="entry name" value="HTH_MARR"/>
    <property type="match status" value="1"/>
</dbReference>
<dbReference type="Gene3D" id="1.10.10.10">
    <property type="entry name" value="Winged helix-like DNA-binding domain superfamily/Winged helix DNA-binding domain"/>
    <property type="match status" value="1"/>
</dbReference>
<dbReference type="PROSITE" id="PS50995">
    <property type="entry name" value="HTH_MARR_2"/>
    <property type="match status" value="1"/>
</dbReference>
<proteinExistence type="predicted"/>
<sequence>MSPTEQDLEILLYVPLLSAYFQRARSEMPPALQGIFSEHRLTARHGAVLTQLLTGHQLSVTELAGRLGVTLSTASELVGNLSDAGLVDRQEDPANRRRTLVSLREEHRPVVLSFIAIRAAPLLRAITSLSPRDRAGFVAGLAAWSREAQP</sequence>